<keyword evidence="9" id="KW-1185">Reference proteome</keyword>
<feature type="binding site" evidence="6">
    <location>
        <begin position="9"/>
        <end position="13"/>
    </location>
    <ligand>
        <name>ATP</name>
        <dbReference type="ChEBI" id="CHEBI:30616"/>
    </ligand>
</feature>
<comment type="caution">
    <text evidence="8">The sequence shown here is derived from an EMBL/GenBank/DDBJ whole genome shotgun (WGS) entry which is preliminary data.</text>
</comment>
<evidence type="ECO:0000256" key="6">
    <source>
        <dbReference type="PIRSR" id="PIRSR006806-1"/>
    </source>
</evidence>
<gene>
    <name evidence="8" type="ORF">BG006_008193</name>
</gene>
<dbReference type="GO" id="GO:0035999">
    <property type="term" value="P:tetrahydrofolate interconversion"/>
    <property type="evidence" value="ECO:0007669"/>
    <property type="project" value="TreeGrafter"/>
</dbReference>
<dbReference type="PANTHER" id="PTHR23407">
    <property type="entry name" value="ATPASE INHIBITOR/5-FORMYLTETRAHYDROFOLATE CYCLO-LIGASE"/>
    <property type="match status" value="1"/>
</dbReference>
<dbReference type="InterPro" id="IPR002698">
    <property type="entry name" value="FTHF_cligase"/>
</dbReference>
<keyword evidence="7" id="KW-0460">Magnesium</keyword>
<comment type="cofactor">
    <cofactor evidence="7">
        <name>Mg(2+)</name>
        <dbReference type="ChEBI" id="CHEBI:18420"/>
    </cofactor>
</comment>
<dbReference type="InterPro" id="IPR024185">
    <property type="entry name" value="FTHF_cligase-like_sf"/>
</dbReference>
<evidence type="ECO:0000256" key="2">
    <source>
        <dbReference type="ARBA" id="ARBA00022741"/>
    </source>
</evidence>
<reference evidence="8" key="1">
    <citation type="journal article" date="2020" name="Fungal Divers.">
        <title>Resolving the Mortierellaceae phylogeny through synthesis of multi-gene phylogenetics and phylogenomics.</title>
        <authorList>
            <person name="Vandepol N."/>
            <person name="Liber J."/>
            <person name="Desiro A."/>
            <person name="Na H."/>
            <person name="Kennedy M."/>
            <person name="Barry K."/>
            <person name="Grigoriev I.V."/>
            <person name="Miller A.N."/>
            <person name="O'Donnell K."/>
            <person name="Stajich J.E."/>
            <person name="Bonito G."/>
        </authorList>
    </citation>
    <scope>NUCLEOTIDE SEQUENCE</scope>
    <source>
        <strain evidence="8">NVP1</strain>
    </source>
</reference>
<evidence type="ECO:0000256" key="4">
    <source>
        <dbReference type="ARBA" id="ARBA00036539"/>
    </source>
</evidence>
<dbReference type="GO" id="GO:0005739">
    <property type="term" value="C:mitochondrion"/>
    <property type="evidence" value="ECO:0007669"/>
    <property type="project" value="TreeGrafter"/>
</dbReference>
<keyword evidence="3 6" id="KW-0067">ATP-binding</keyword>
<comment type="similarity">
    <text evidence="1 7">Belongs to the 5-formyltetrahydrofolate cyclo-ligase family.</text>
</comment>
<dbReference type="SUPFAM" id="SSF100950">
    <property type="entry name" value="NagB/RpiA/CoA transferase-like"/>
    <property type="match status" value="1"/>
</dbReference>
<feature type="binding site" evidence="6">
    <location>
        <position position="60"/>
    </location>
    <ligand>
        <name>substrate</name>
    </ligand>
</feature>
<dbReference type="EMBL" id="JAAAUY010000544">
    <property type="protein sequence ID" value="KAF9328657.1"/>
    <property type="molecule type" value="Genomic_DNA"/>
</dbReference>
<dbReference type="GO" id="GO:0046872">
    <property type="term" value="F:metal ion binding"/>
    <property type="evidence" value="ECO:0007669"/>
    <property type="project" value="UniProtKB-KW"/>
</dbReference>
<proteinExistence type="inferred from homology"/>
<dbReference type="EC" id="6.3.3.2" evidence="5 7"/>
<dbReference type="Pfam" id="PF01812">
    <property type="entry name" value="5-FTHF_cyc-lig"/>
    <property type="match status" value="1"/>
</dbReference>
<evidence type="ECO:0000256" key="3">
    <source>
        <dbReference type="ARBA" id="ARBA00022840"/>
    </source>
</evidence>
<dbReference type="GO" id="GO:0009396">
    <property type="term" value="P:folic acid-containing compound biosynthetic process"/>
    <property type="evidence" value="ECO:0007669"/>
    <property type="project" value="TreeGrafter"/>
</dbReference>
<sequence length="202" mass="22725">MNPALRALKNTIRKDMRQRLAALSTDEINRQSAIVTEKLVTSKAFKESQNISVYISMHGEICTTEIIRIVLDQNKSCYVPRCHGKDIMDMVKIESWDDFLALPKNSWGIPEPKVEEARENALDTPRGLDLIVMPGLAFDRTGTRLGHGRGYYDNYLVKVNNYNSSIGQPPVATIALALTEQIVEEPLPRCETDINPQEILSP</sequence>
<evidence type="ECO:0000313" key="9">
    <source>
        <dbReference type="Proteomes" id="UP000696485"/>
    </source>
</evidence>
<dbReference type="InterPro" id="IPR037171">
    <property type="entry name" value="NagB/RpiA_transferase-like"/>
</dbReference>
<organism evidence="8 9">
    <name type="scientific">Podila minutissima</name>
    <dbReference type="NCBI Taxonomy" id="64525"/>
    <lineage>
        <taxon>Eukaryota</taxon>
        <taxon>Fungi</taxon>
        <taxon>Fungi incertae sedis</taxon>
        <taxon>Mucoromycota</taxon>
        <taxon>Mortierellomycotina</taxon>
        <taxon>Mortierellomycetes</taxon>
        <taxon>Mortierellales</taxon>
        <taxon>Mortierellaceae</taxon>
        <taxon>Podila</taxon>
    </lineage>
</organism>
<keyword evidence="7" id="KW-0479">Metal-binding</keyword>
<evidence type="ECO:0000256" key="5">
    <source>
        <dbReference type="ARBA" id="ARBA00038966"/>
    </source>
</evidence>
<dbReference type="PIRSF" id="PIRSF006806">
    <property type="entry name" value="FTHF_cligase"/>
    <property type="match status" value="1"/>
</dbReference>
<dbReference type="GO" id="GO:0030272">
    <property type="term" value="F:5-formyltetrahydrofolate cyclo-ligase activity"/>
    <property type="evidence" value="ECO:0007669"/>
    <property type="project" value="UniProtKB-EC"/>
</dbReference>
<protein>
    <recommendedName>
        <fullName evidence="5 7">5-formyltetrahydrofolate cyclo-ligase</fullName>
        <ecNumber evidence="5 7">6.3.3.2</ecNumber>
    </recommendedName>
</protein>
<feature type="binding site" evidence="6">
    <location>
        <position position="55"/>
    </location>
    <ligand>
        <name>substrate</name>
    </ligand>
</feature>
<evidence type="ECO:0000256" key="7">
    <source>
        <dbReference type="RuleBase" id="RU361279"/>
    </source>
</evidence>
<keyword evidence="2 6" id="KW-0547">Nucleotide-binding</keyword>
<dbReference type="GO" id="GO:0005524">
    <property type="term" value="F:ATP binding"/>
    <property type="evidence" value="ECO:0007669"/>
    <property type="project" value="UniProtKB-KW"/>
</dbReference>
<dbReference type="PANTHER" id="PTHR23407:SF1">
    <property type="entry name" value="5-FORMYLTETRAHYDROFOLATE CYCLO-LIGASE"/>
    <property type="match status" value="1"/>
</dbReference>
<dbReference type="AlphaFoldDB" id="A0A9P5VKC1"/>
<dbReference type="FunFam" id="3.40.50.10420:FF:000007">
    <property type="entry name" value="5-formyltetrahydrofolate cyclo-ligase"/>
    <property type="match status" value="1"/>
</dbReference>
<evidence type="ECO:0000313" key="8">
    <source>
        <dbReference type="EMBL" id="KAF9328657.1"/>
    </source>
</evidence>
<dbReference type="Proteomes" id="UP000696485">
    <property type="component" value="Unassembled WGS sequence"/>
</dbReference>
<name>A0A9P5VKC1_9FUNG</name>
<dbReference type="Gene3D" id="3.40.50.10420">
    <property type="entry name" value="NagB/RpiA/CoA transferase-like"/>
    <property type="match status" value="1"/>
</dbReference>
<comment type="catalytic activity">
    <reaction evidence="4 7">
        <text>(6S)-5-formyl-5,6,7,8-tetrahydrofolate + ATP = (6R)-5,10-methenyltetrahydrofolate + ADP + phosphate</text>
        <dbReference type="Rhea" id="RHEA:10488"/>
        <dbReference type="ChEBI" id="CHEBI:30616"/>
        <dbReference type="ChEBI" id="CHEBI:43474"/>
        <dbReference type="ChEBI" id="CHEBI:57455"/>
        <dbReference type="ChEBI" id="CHEBI:57457"/>
        <dbReference type="ChEBI" id="CHEBI:456216"/>
        <dbReference type="EC" id="6.3.3.2"/>
    </reaction>
</comment>
<accession>A0A9P5VKC1</accession>
<evidence type="ECO:0000256" key="1">
    <source>
        <dbReference type="ARBA" id="ARBA00010638"/>
    </source>
</evidence>
<feature type="binding site" evidence="6">
    <location>
        <begin position="144"/>
        <end position="152"/>
    </location>
    <ligand>
        <name>ATP</name>
        <dbReference type="ChEBI" id="CHEBI:30616"/>
    </ligand>
</feature>
<dbReference type="NCBIfam" id="TIGR02727">
    <property type="entry name" value="MTHFS_bact"/>
    <property type="match status" value="1"/>
</dbReference>